<feature type="binding site" evidence="7">
    <location>
        <begin position="1175"/>
        <end position="1179"/>
    </location>
    <ligand>
        <name>ATP</name>
        <dbReference type="ChEBI" id="CHEBI:30616"/>
    </ligand>
</feature>
<feature type="domain" description="Phosphagen kinase N-terminal" evidence="9">
    <location>
        <begin position="1036"/>
        <end position="1133"/>
    </location>
</feature>
<name>A0A194RBP5_PAPMA</name>
<dbReference type="Pfam" id="PF02807">
    <property type="entry name" value="ATP-gua_PtransN"/>
    <property type="match status" value="1"/>
</dbReference>
<gene>
    <name evidence="11" type="ORF">RR48_09285</name>
</gene>
<dbReference type="CDD" id="cd22966">
    <property type="entry name" value="DD_DYDC-like"/>
    <property type="match status" value="1"/>
</dbReference>
<dbReference type="EMBL" id="KQ460397">
    <property type="protein sequence ID" value="KPJ15258.1"/>
    <property type="molecule type" value="Genomic_DNA"/>
</dbReference>
<dbReference type="Pfam" id="PF12796">
    <property type="entry name" value="Ank_2"/>
    <property type="match status" value="3"/>
</dbReference>
<feature type="repeat" description="ANK" evidence="5">
    <location>
        <begin position="294"/>
        <end position="317"/>
    </location>
</feature>
<comment type="caution">
    <text evidence="7">Lacks conserved residue(s) required for the propagation of feature annotation.</text>
</comment>
<keyword evidence="12" id="KW-1185">Reference proteome</keyword>
<feature type="region of interest" description="Disordered" evidence="8">
    <location>
        <begin position="1431"/>
        <end position="1454"/>
    </location>
</feature>
<evidence type="ECO:0000256" key="3">
    <source>
        <dbReference type="ARBA" id="ARBA00022777"/>
    </source>
</evidence>
<feature type="compositionally biased region" description="Pro residues" evidence="8">
    <location>
        <begin position="1398"/>
        <end position="1407"/>
    </location>
</feature>
<evidence type="ECO:0000259" key="10">
    <source>
        <dbReference type="PROSITE" id="PS51510"/>
    </source>
</evidence>
<evidence type="ECO:0000256" key="5">
    <source>
        <dbReference type="PROSITE-ProRule" id="PRU00023"/>
    </source>
</evidence>
<dbReference type="InterPro" id="IPR049630">
    <property type="entry name" value="DYDC-like_DD"/>
</dbReference>
<dbReference type="GO" id="GO:0005524">
    <property type="term" value="F:ATP binding"/>
    <property type="evidence" value="ECO:0007669"/>
    <property type="project" value="UniProtKB-UniRule"/>
</dbReference>
<dbReference type="InterPro" id="IPR022414">
    <property type="entry name" value="ATP-guanido_PTrfase_cat"/>
</dbReference>
<feature type="repeat" description="ANK" evidence="5">
    <location>
        <begin position="1639"/>
        <end position="1672"/>
    </location>
</feature>
<feature type="repeat" description="ANK" evidence="5">
    <location>
        <begin position="935"/>
        <end position="968"/>
    </location>
</feature>
<dbReference type="InParanoid" id="A0A194RBP5"/>
<feature type="compositionally biased region" description="Basic and acidic residues" evidence="8">
    <location>
        <begin position="479"/>
        <end position="499"/>
    </location>
</feature>
<dbReference type="Gene3D" id="3.30.590.10">
    <property type="entry name" value="Glutamine synthetase/guanido kinase, catalytic domain"/>
    <property type="match status" value="1"/>
</dbReference>
<dbReference type="PANTHER" id="PTHR24172:SF4">
    <property type="entry name" value="ANK_REP_REGION DOMAIN-CONTAINING PROTEIN"/>
    <property type="match status" value="1"/>
</dbReference>
<dbReference type="PROSITE" id="PS50088">
    <property type="entry name" value="ANK_REPEAT"/>
    <property type="match status" value="5"/>
</dbReference>
<feature type="repeat" description="ANK" evidence="5">
    <location>
        <begin position="901"/>
        <end position="921"/>
    </location>
</feature>
<dbReference type="PANTHER" id="PTHR24172">
    <property type="entry name" value="ANK_REP_REGION DOMAIN-CONTAINING PROTEIN"/>
    <property type="match status" value="1"/>
</dbReference>
<accession>A0A194RBP5</accession>
<dbReference type="InterPro" id="IPR036770">
    <property type="entry name" value="Ankyrin_rpt-contain_sf"/>
</dbReference>
<feature type="compositionally biased region" description="Basic and acidic residues" evidence="8">
    <location>
        <begin position="624"/>
        <end position="638"/>
    </location>
</feature>
<keyword evidence="1 7" id="KW-0808">Transferase</keyword>
<feature type="region of interest" description="Disordered" evidence="8">
    <location>
        <begin position="463"/>
        <end position="759"/>
    </location>
</feature>
<keyword evidence="5" id="KW-0040">ANK repeat</keyword>
<dbReference type="InterPro" id="IPR002110">
    <property type="entry name" value="Ankyrin_rpt"/>
</dbReference>
<dbReference type="STRING" id="76193.A0A194RBP5"/>
<reference evidence="11 12" key="1">
    <citation type="journal article" date="2015" name="Nat. Commun.">
        <title>Outbred genome sequencing and CRISPR/Cas9 gene editing in butterflies.</title>
        <authorList>
            <person name="Li X."/>
            <person name="Fan D."/>
            <person name="Zhang W."/>
            <person name="Liu G."/>
            <person name="Zhang L."/>
            <person name="Zhao L."/>
            <person name="Fang X."/>
            <person name="Chen L."/>
            <person name="Dong Y."/>
            <person name="Chen Y."/>
            <person name="Ding Y."/>
            <person name="Zhao R."/>
            <person name="Feng M."/>
            <person name="Zhu Y."/>
            <person name="Feng Y."/>
            <person name="Jiang X."/>
            <person name="Zhu D."/>
            <person name="Xiang H."/>
            <person name="Feng X."/>
            <person name="Li S."/>
            <person name="Wang J."/>
            <person name="Zhang G."/>
            <person name="Kronforst M.R."/>
            <person name="Wang W."/>
        </authorList>
    </citation>
    <scope>NUCLEOTIDE SEQUENCE [LARGE SCALE GENOMIC DNA]</scope>
    <source>
        <strain evidence="11">Ya'a_city_454_Pm</strain>
        <tissue evidence="11">Whole body</tissue>
    </source>
</reference>
<sequence length="1697" mass="189161">MDGDKKRIEGTKKNGLYVHYSCPKVLGDIPSAQLRQWLLCGAEGKLERAVLQGQGHRLLAEADSLPIPHHIVQLIATCDALHAAVEKGSLLELKCCDAAGVGLLHKAVFYTYMDIVEYLVNNYPQLVQQRDSEGRTALHYTAACRAEAAAAALLEGAGAARGARDCTGRTPAHYRAARTLLALPAPATHDHHVNMPRHRNNPTGLAIKRHNIRIWCHECDMGRLQRVVWEGHGTRLLTEVSSQSIVKRFLEAVPYIMNTIRDVHNAVIQNDLEGLMRLTADPIPSQVFSSRDVNGMTALHKAAGLGHNGIVKYIIEKYPQGISDVDNDGRTPLHYAAIIRDEQHTYNTLVGLGADESVVDNKNKTPGYYINRPQEIDKNTLKVLPDAPRTPSSAYPTSWDWKILDIEHLADFNKKSRKKNLKASNENISSKNNTSTLSETVESQPNAMKNSNTHELINTLPELDDTEKSDTQNSQNVADDTKNNEASEVVEEKDSHENTGDVINEQEQVSNNTLLNGSDNNQHTSVDIEEKELKPEDKTEDKTLQSNDESTIENEKNELSDVGNLHEHENIPKSKTEDSNKEDNNDEKQEQQNEKVDEIEKLIEHKIEEHNEEISVHANITDNESMKNGHETSYKTEQDENSEVHQNNSHETDSNVAKIEVKEQDTEINREDLNCTDMKNSQNTPNGEFKSENQESESDSKNSDLMQEEKGSDPVRGPEGNINSNNNEDDDDVQVQEKTHNESQDIPLPETKGVSDLNSVITSAKGGKLTEGRNTQESLIEGLISSEPEQDSQDASITQKDGSVHGEILVVDNEIDPEVTELINSANMEMLATLVLNGEGSRLIGRRSQNVELQSFLENVPMYMEKINRVHIAAKEGNIRDLQTALDRRKFAIARDPISPNGATPLHVATVFGKTNIIKYLGGRFPETLSAVDFEGRTALHYAAVIPDNGHYFNLLQQLGANAKDLDDNGRSAEDYLHHPDLLPYEQLLNDYDISEDIAQNMLADKVPDDRASSRRNLETPEALDTIERCYRLLASARPTRTSLSASSNKATPTFVLGRFLNRPIFEIIRHRVTRLDHDLFDVIWPAVKKLPNNKNIIQTVEEDFPGGVTAPDYYVYEVFHEFLLPLIKDIHNINISSELPNHPSSDFESKALISSGFEPIVELNVDPSDDFVLSGTIECSRNLCDFELPINLKVGKLEAVERILTTVLLNKQFSTLLEQFNSDTDQKGGTYYTLNEVLEKPSEICAALAANGVLVALCDIDEIDDCTRLHGKHWPYGRGVFVNDDKTIAIWINVHDHLRVLISTPTESPGEIGKNNAVNGHIDIPVFHTEEGRYLAKSLGDPLIKGLTEVANVKPKDPVAYLASFLHNFPENEKPRLNTQESNVVVTSEAAEVDNDQPPPQNPEAPVPQRVRSAALTATRPRPIDVITLEPKPEVNPDAPEIAQSSSERDEHGQSMLHFAAARTHANNALFQLLQECDVSLGYRDELYRTARDVAIQANVPENTVEIDKWVLHLAARGKSEKIMELLLQGYDHILDVVDDGVNITEVVAQRGDTEMINLLASIPGFEESRESLHNAVRRGDLVIVRDIVSAEGGRAVARAHNAFGRTALHVAVLAQHEDVVAYLAETCPELLRIGDNLERTPLHYAMGVDKIESLSRVLIRAGAKRVLKDLKGRQPSYYFMNKSDILRLKEEEEAY</sequence>
<evidence type="ECO:0000256" key="4">
    <source>
        <dbReference type="ARBA" id="ARBA00022840"/>
    </source>
</evidence>
<dbReference type="GO" id="GO:0016301">
    <property type="term" value="F:kinase activity"/>
    <property type="evidence" value="ECO:0007669"/>
    <property type="project" value="UniProtKB-KW"/>
</dbReference>
<evidence type="ECO:0000256" key="6">
    <source>
        <dbReference type="PROSITE-ProRule" id="PRU00842"/>
    </source>
</evidence>
<dbReference type="Gene3D" id="1.25.40.20">
    <property type="entry name" value="Ankyrin repeat-containing domain"/>
    <property type="match status" value="5"/>
</dbReference>
<evidence type="ECO:0000256" key="7">
    <source>
        <dbReference type="PROSITE-ProRule" id="PRU00843"/>
    </source>
</evidence>
<dbReference type="InterPro" id="IPR007858">
    <property type="entry name" value="Dpy-30_motif"/>
</dbReference>
<feature type="compositionally biased region" description="Basic and acidic residues" evidence="8">
    <location>
        <begin position="689"/>
        <end position="713"/>
    </location>
</feature>
<protein>
    <submittedName>
        <fullName evidence="11">Arginine kinase</fullName>
    </submittedName>
</protein>
<feature type="compositionally biased region" description="Polar residues" evidence="8">
    <location>
        <begin position="505"/>
        <end position="525"/>
    </location>
</feature>
<keyword evidence="2 7" id="KW-0547">Nucleotide-binding</keyword>
<dbReference type="Proteomes" id="UP000053240">
    <property type="component" value="Unassembled WGS sequence"/>
</dbReference>
<evidence type="ECO:0000256" key="1">
    <source>
        <dbReference type="ARBA" id="ARBA00022679"/>
    </source>
</evidence>
<dbReference type="SUPFAM" id="SSF48403">
    <property type="entry name" value="Ankyrin repeat"/>
    <property type="match status" value="2"/>
</dbReference>
<comment type="similarity">
    <text evidence="6">Belongs to the ATP:guanido phosphotransferase family.</text>
</comment>
<feature type="repeat" description="ANK" evidence="5">
    <location>
        <begin position="328"/>
        <end position="361"/>
    </location>
</feature>
<dbReference type="InterPro" id="IPR014746">
    <property type="entry name" value="Gln_synth/guanido_kin_cat_dom"/>
</dbReference>
<feature type="region of interest" description="Disordered" evidence="8">
    <location>
        <begin position="1391"/>
        <end position="1410"/>
    </location>
</feature>
<dbReference type="Gene3D" id="1.20.890.10">
    <property type="entry name" value="cAMP-dependent protein kinase regulatory subunit, dimerization-anchoring domain"/>
    <property type="match status" value="1"/>
</dbReference>
<dbReference type="PROSITE" id="PS50297">
    <property type="entry name" value="ANK_REP_REGION"/>
    <property type="match status" value="3"/>
</dbReference>
<feature type="domain" description="Phosphagen kinase C-terminal" evidence="10">
    <location>
        <begin position="1172"/>
        <end position="1315"/>
    </location>
</feature>
<dbReference type="InterPro" id="IPR022413">
    <property type="entry name" value="ATP-guanido_PTrfase_N"/>
</dbReference>
<keyword evidence="4 7" id="KW-0067">ATP-binding</keyword>
<feature type="compositionally biased region" description="Basic and acidic residues" evidence="8">
    <location>
        <begin position="648"/>
        <end position="673"/>
    </location>
</feature>
<organism evidence="11 12">
    <name type="scientific">Papilio machaon</name>
    <name type="common">Old World swallowtail butterfly</name>
    <dbReference type="NCBI Taxonomy" id="76193"/>
    <lineage>
        <taxon>Eukaryota</taxon>
        <taxon>Metazoa</taxon>
        <taxon>Ecdysozoa</taxon>
        <taxon>Arthropoda</taxon>
        <taxon>Hexapoda</taxon>
        <taxon>Insecta</taxon>
        <taxon>Pterygota</taxon>
        <taxon>Neoptera</taxon>
        <taxon>Endopterygota</taxon>
        <taxon>Lepidoptera</taxon>
        <taxon>Glossata</taxon>
        <taxon>Ditrysia</taxon>
        <taxon>Papilionoidea</taxon>
        <taxon>Papilionidae</taxon>
        <taxon>Papilioninae</taxon>
        <taxon>Papilio</taxon>
    </lineage>
</organism>
<evidence type="ECO:0000256" key="2">
    <source>
        <dbReference type="ARBA" id="ARBA00022741"/>
    </source>
</evidence>
<dbReference type="SUPFAM" id="SSF55931">
    <property type="entry name" value="Glutamine synthetase/guanido kinase"/>
    <property type="match status" value="1"/>
</dbReference>
<evidence type="ECO:0000256" key="8">
    <source>
        <dbReference type="SAM" id="MobiDB-lite"/>
    </source>
</evidence>
<evidence type="ECO:0000259" key="9">
    <source>
        <dbReference type="PROSITE" id="PS51509"/>
    </source>
</evidence>
<feature type="compositionally biased region" description="Basic and acidic residues" evidence="8">
    <location>
        <begin position="553"/>
        <end position="615"/>
    </location>
</feature>
<feature type="region of interest" description="Disordered" evidence="8">
    <location>
        <begin position="415"/>
        <end position="451"/>
    </location>
</feature>
<evidence type="ECO:0000313" key="11">
    <source>
        <dbReference type="EMBL" id="KPJ15258.1"/>
    </source>
</evidence>
<dbReference type="Gene3D" id="1.10.135.10">
    <property type="entry name" value="ATP:guanido phosphotransferase, N-terminal domain"/>
    <property type="match status" value="1"/>
</dbReference>
<dbReference type="PROSITE" id="PS51509">
    <property type="entry name" value="PHOSPHAGEN_KINASE_N"/>
    <property type="match status" value="1"/>
</dbReference>
<dbReference type="SMART" id="SM00248">
    <property type="entry name" value="ANK"/>
    <property type="match status" value="11"/>
</dbReference>
<keyword evidence="3 7" id="KW-0418">Kinase</keyword>
<dbReference type="Pfam" id="PF05186">
    <property type="entry name" value="Dpy-30"/>
    <property type="match status" value="1"/>
</dbReference>
<dbReference type="SUPFAM" id="SSF48034">
    <property type="entry name" value="Guanido kinase N-terminal domain"/>
    <property type="match status" value="1"/>
</dbReference>
<feature type="compositionally biased region" description="Basic and acidic residues" evidence="8">
    <location>
        <begin position="526"/>
        <end position="543"/>
    </location>
</feature>
<feature type="compositionally biased region" description="Polar residues" evidence="8">
    <location>
        <begin position="422"/>
        <end position="451"/>
    </location>
</feature>
<feature type="compositionally biased region" description="Polar residues" evidence="8">
    <location>
        <begin position="677"/>
        <end position="686"/>
    </location>
</feature>
<dbReference type="InterPro" id="IPR036802">
    <property type="entry name" value="ATP-guanido_PTrfase_N_sf"/>
</dbReference>
<evidence type="ECO:0000313" key="12">
    <source>
        <dbReference type="Proteomes" id="UP000053240"/>
    </source>
</evidence>
<dbReference type="PROSITE" id="PS51510">
    <property type="entry name" value="PHOSPHAGEN_KINASE_C"/>
    <property type="match status" value="1"/>
</dbReference>
<dbReference type="Pfam" id="PF00217">
    <property type="entry name" value="ATP-gua_Ptrans"/>
    <property type="match status" value="1"/>
</dbReference>
<proteinExistence type="inferred from homology"/>
<feature type="binding site" evidence="7">
    <location>
        <position position="1300"/>
    </location>
    <ligand>
        <name>ATP</name>
        <dbReference type="ChEBI" id="CHEBI:30616"/>
    </ligand>
</feature>